<feature type="transmembrane region" description="Helical" evidence="1">
    <location>
        <begin position="97"/>
        <end position="116"/>
    </location>
</feature>
<keyword evidence="1" id="KW-1133">Transmembrane helix</keyword>
<keyword evidence="1" id="KW-0812">Transmembrane</keyword>
<feature type="transmembrane region" description="Helical" evidence="1">
    <location>
        <begin position="6"/>
        <end position="24"/>
    </location>
</feature>
<keyword evidence="1" id="KW-0472">Membrane</keyword>
<feature type="transmembrane region" description="Helical" evidence="1">
    <location>
        <begin position="60"/>
        <end position="85"/>
    </location>
</feature>
<feature type="transmembrane region" description="Helical" evidence="1">
    <location>
        <begin position="36"/>
        <end position="54"/>
    </location>
</feature>
<gene>
    <name evidence="2" type="ORF">SDC9_104072</name>
</gene>
<dbReference type="EMBL" id="VSSQ01016172">
    <property type="protein sequence ID" value="MPM57250.1"/>
    <property type="molecule type" value="Genomic_DNA"/>
</dbReference>
<comment type="caution">
    <text evidence="2">The sequence shown here is derived from an EMBL/GenBank/DDBJ whole genome shotgun (WGS) entry which is preliminary data.</text>
</comment>
<evidence type="ECO:0000313" key="2">
    <source>
        <dbReference type="EMBL" id="MPM57250.1"/>
    </source>
</evidence>
<proteinExistence type="predicted"/>
<name>A0A645AVR1_9ZZZZ</name>
<evidence type="ECO:0000256" key="1">
    <source>
        <dbReference type="SAM" id="Phobius"/>
    </source>
</evidence>
<accession>A0A645AVR1</accession>
<sequence>MEWVLSMSIIQIIIGVAFILIYKISRNSNSTNMMKIIGYINILLGGITFLIQKLNDKLSIITMLIFFISMMITFIYLVIIVLKSIKDSDIKDNNKKILFIVIIAIFILIPLSKKVISQINLEYKKTHNNIKVEDEFLLYKNDESQGNERVYMTINKIVNDGPDIVIYFDLRYEGDKDIPLLGDKLNFSDLCTFKTTLSSKFTKYREDDEFNIEEDIDSDMVYTEYTKKLDKVIKPGTKIKNLTQFILGIDYEEDKDIPIKDSDIMIESGIITNQKIERYVLLK</sequence>
<reference evidence="2" key="1">
    <citation type="submission" date="2019-08" db="EMBL/GenBank/DDBJ databases">
        <authorList>
            <person name="Kucharzyk K."/>
            <person name="Murdoch R.W."/>
            <person name="Higgins S."/>
            <person name="Loffler F."/>
        </authorList>
    </citation>
    <scope>NUCLEOTIDE SEQUENCE</scope>
</reference>
<protein>
    <submittedName>
        <fullName evidence="2">Uncharacterized protein</fullName>
    </submittedName>
</protein>
<dbReference type="AlphaFoldDB" id="A0A645AVR1"/>
<organism evidence="2">
    <name type="scientific">bioreactor metagenome</name>
    <dbReference type="NCBI Taxonomy" id="1076179"/>
    <lineage>
        <taxon>unclassified sequences</taxon>
        <taxon>metagenomes</taxon>
        <taxon>ecological metagenomes</taxon>
    </lineage>
</organism>